<evidence type="ECO:0000256" key="3">
    <source>
        <dbReference type="ARBA" id="ARBA00022723"/>
    </source>
</evidence>
<keyword evidence="8" id="KW-0238">DNA-binding</keyword>
<keyword evidence="7" id="KW-0805">Transcription regulation</keyword>
<comment type="subcellular location">
    <subcellularLocation>
        <location evidence="1">Nucleus</location>
    </subcellularLocation>
</comment>
<dbReference type="GO" id="GO:0000978">
    <property type="term" value="F:RNA polymerase II cis-regulatory region sequence-specific DNA binding"/>
    <property type="evidence" value="ECO:0007669"/>
    <property type="project" value="TreeGrafter"/>
</dbReference>
<evidence type="ECO:0000256" key="2">
    <source>
        <dbReference type="ARBA" id="ARBA00006991"/>
    </source>
</evidence>
<dbReference type="FunFam" id="3.30.160.60:FF:000990">
    <property type="entry name" value="zinc finger protein 629 isoform X2"/>
    <property type="match status" value="1"/>
</dbReference>
<dbReference type="EMBL" id="VXAD01011574">
    <property type="protein sequence ID" value="NXJ28869.1"/>
    <property type="molecule type" value="Genomic_DNA"/>
</dbReference>
<feature type="non-terminal residue" evidence="13">
    <location>
        <position position="1"/>
    </location>
</feature>
<name>A0A7L0A866_9CORV</name>
<keyword evidence="9" id="KW-0804">Transcription</keyword>
<dbReference type="InterPro" id="IPR036236">
    <property type="entry name" value="Znf_C2H2_sf"/>
</dbReference>
<dbReference type="GO" id="GO:0000981">
    <property type="term" value="F:DNA-binding transcription factor activity, RNA polymerase II-specific"/>
    <property type="evidence" value="ECO:0007669"/>
    <property type="project" value="TreeGrafter"/>
</dbReference>
<comment type="caution">
    <text evidence="13">The sequence shown here is derived from an EMBL/GenBank/DDBJ whole genome shotgun (WGS) entry which is preliminary data.</text>
</comment>
<keyword evidence="14" id="KW-1185">Reference proteome</keyword>
<comment type="similarity">
    <text evidence="2">Belongs to the krueppel C2H2-type zinc-finger protein family.</text>
</comment>
<evidence type="ECO:0000259" key="12">
    <source>
        <dbReference type="PROSITE" id="PS50157"/>
    </source>
</evidence>
<dbReference type="PANTHER" id="PTHR23226:SF416">
    <property type="entry name" value="FI01424P"/>
    <property type="match status" value="1"/>
</dbReference>
<keyword evidence="3" id="KW-0479">Metal-binding</keyword>
<evidence type="ECO:0000256" key="11">
    <source>
        <dbReference type="PROSITE-ProRule" id="PRU00042"/>
    </source>
</evidence>
<evidence type="ECO:0000256" key="6">
    <source>
        <dbReference type="ARBA" id="ARBA00022833"/>
    </source>
</evidence>
<evidence type="ECO:0000256" key="8">
    <source>
        <dbReference type="ARBA" id="ARBA00023125"/>
    </source>
</evidence>
<evidence type="ECO:0000313" key="14">
    <source>
        <dbReference type="Proteomes" id="UP000537234"/>
    </source>
</evidence>
<dbReference type="Gene3D" id="3.30.160.60">
    <property type="entry name" value="Classic Zinc Finger"/>
    <property type="match status" value="2"/>
</dbReference>
<keyword evidence="5 11" id="KW-0863">Zinc-finger</keyword>
<dbReference type="AlphaFoldDB" id="A0A7L0A866"/>
<evidence type="ECO:0000256" key="7">
    <source>
        <dbReference type="ARBA" id="ARBA00023015"/>
    </source>
</evidence>
<sequence length="54" mass="6152">SLSQNSELITHQHLHTGEKPYKCLECGKSFSWSSSLITHQHLHTREQPCNCGEC</sequence>
<dbReference type="PANTHER" id="PTHR23226">
    <property type="entry name" value="ZINC FINGER AND SCAN DOMAIN-CONTAINING"/>
    <property type="match status" value="1"/>
</dbReference>
<evidence type="ECO:0000256" key="4">
    <source>
        <dbReference type="ARBA" id="ARBA00022737"/>
    </source>
</evidence>
<keyword evidence="6" id="KW-0862">Zinc</keyword>
<dbReference type="Proteomes" id="UP000537234">
    <property type="component" value="Unassembled WGS sequence"/>
</dbReference>
<dbReference type="PROSITE" id="PS50157">
    <property type="entry name" value="ZINC_FINGER_C2H2_2"/>
    <property type="match status" value="2"/>
</dbReference>
<feature type="domain" description="C2H2-type" evidence="12">
    <location>
        <begin position="1"/>
        <end position="20"/>
    </location>
</feature>
<accession>A0A7L0A866</accession>
<keyword evidence="10" id="KW-0539">Nucleus</keyword>
<evidence type="ECO:0000313" key="13">
    <source>
        <dbReference type="EMBL" id="NXJ28869.1"/>
    </source>
</evidence>
<evidence type="ECO:0000256" key="1">
    <source>
        <dbReference type="ARBA" id="ARBA00004123"/>
    </source>
</evidence>
<dbReference type="SMART" id="SM00355">
    <property type="entry name" value="ZnF_C2H2"/>
    <property type="match status" value="1"/>
</dbReference>
<feature type="domain" description="C2H2-type" evidence="12">
    <location>
        <begin position="21"/>
        <end position="48"/>
    </location>
</feature>
<evidence type="ECO:0000256" key="5">
    <source>
        <dbReference type="ARBA" id="ARBA00022771"/>
    </source>
</evidence>
<dbReference type="PROSITE" id="PS00028">
    <property type="entry name" value="ZINC_FINGER_C2H2_1"/>
    <property type="match status" value="1"/>
</dbReference>
<protein>
    <submittedName>
        <fullName evidence="13">ZN544 protein</fullName>
    </submittedName>
</protein>
<dbReference type="SUPFAM" id="SSF57667">
    <property type="entry name" value="beta-beta-alpha zinc fingers"/>
    <property type="match status" value="1"/>
</dbReference>
<evidence type="ECO:0000256" key="9">
    <source>
        <dbReference type="ARBA" id="ARBA00023163"/>
    </source>
</evidence>
<gene>
    <name evidence="13" type="primary">Znf544</name>
    <name evidence="13" type="ORF">DICMEG_R16190</name>
</gene>
<organism evidence="13 14">
    <name type="scientific">Dicrurus megarhynchus</name>
    <dbReference type="NCBI Taxonomy" id="450177"/>
    <lineage>
        <taxon>Eukaryota</taxon>
        <taxon>Metazoa</taxon>
        <taxon>Chordata</taxon>
        <taxon>Craniata</taxon>
        <taxon>Vertebrata</taxon>
        <taxon>Euteleostomi</taxon>
        <taxon>Archelosauria</taxon>
        <taxon>Archosauria</taxon>
        <taxon>Dinosauria</taxon>
        <taxon>Saurischia</taxon>
        <taxon>Theropoda</taxon>
        <taxon>Coelurosauria</taxon>
        <taxon>Aves</taxon>
        <taxon>Neognathae</taxon>
        <taxon>Neoaves</taxon>
        <taxon>Telluraves</taxon>
        <taxon>Australaves</taxon>
        <taxon>Passeriformes</taxon>
        <taxon>Corvoidea</taxon>
        <taxon>Dicruridae</taxon>
        <taxon>Dicrurus</taxon>
    </lineage>
</organism>
<feature type="non-terminal residue" evidence="13">
    <location>
        <position position="54"/>
    </location>
</feature>
<dbReference type="GO" id="GO:0005634">
    <property type="term" value="C:nucleus"/>
    <property type="evidence" value="ECO:0007669"/>
    <property type="project" value="UniProtKB-SubCell"/>
</dbReference>
<proteinExistence type="inferred from homology"/>
<evidence type="ECO:0000256" key="10">
    <source>
        <dbReference type="ARBA" id="ARBA00023242"/>
    </source>
</evidence>
<keyword evidence="4" id="KW-0677">Repeat</keyword>
<dbReference type="GO" id="GO:0008270">
    <property type="term" value="F:zinc ion binding"/>
    <property type="evidence" value="ECO:0007669"/>
    <property type="project" value="UniProtKB-KW"/>
</dbReference>
<reference evidence="13 14" key="1">
    <citation type="submission" date="2019-09" db="EMBL/GenBank/DDBJ databases">
        <title>Bird 10,000 Genomes (B10K) Project - Family phase.</title>
        <authorList>
            <person name="Zhang G."/>
        </authorList>
    </citation>
    <scope>NUCLEOTIDE SEQUENCE [LARGE SCALE GENOMIC DNA]</scope>
    <source>
        <strain evidence="13">B10K-DU-001-48</strain>
        <tissue evidence="13">Muscle</tissue>
    </source>
</reference>
<dbReference type="InterPro" id="IPR013087">
    <property type="entry name" value="Znf_C2H2_type"/>
</dbReference>